<reference evidence="12 13" key="1">
    <citation type="submission" date="2023-08" db="EMBL/GenBank/DDBJ databases">
        <title>A Necator americanus chromosomal reference genome.</title>
        <authorList>
            <person name="Ilik V."/>
            <person name="Petrzelkova K.J."/>
            <person name="Pardy F."/>
            <person name="Fuh T."/>
            <person name="Niatou-Singa F.S."/>
            <person name="Gouil Q."/>
            <person name="Baker L."/>
            <person name="Ritchie M.E."/>
            <person name="Jex A.R."/>
            <person name="Gazzola D."/>
            <person name="Li H."/>
            <person name="Toshio Fujiwara R."/>
            <person name="Zhan B."/>
            <person name="Aroian R.V."/>
            <person name="Pafco B."/>
            <person name="Schwarz E.M."/>
        </authorList>
    </citation>
    <scope>NUCLEOTIDE SEQUENCE [LARGE SCALE GENOMIC DNA]</scope>
    <source>
        <strain evidence="12 13">Aroian</strain>
        <tissue evidence="12">Whole animal</tissue>
    </source>
</reference>
<evidence type="ECO:0000256" key="3">
    <source>
        <dbReference type="ARBA" id="ARBA00022475"/>
    </source>
</evidence>
<dbReference type="EMBL" id="JAVFWL010000005">
    <property type="protein sequence ID" value="KAK6756750.1"/>
    <property type="molecule type" value="Genomic_DNA"/>
</dbReference>
<evidence type="ECO:0000256" key="9">
    <source>
        <dbReference type="ARBA" id="ARBA00023201"/>
    </source>
</evidence>
<dbReference type="PANTHER" id="PTHR10110:SF86">
    <property type="entry name" value="SODIUM_HYDROGEN EXCHANGER 7"/>
    <property type="match status" value="1"/>
</dbReference>
<comment type="subcellular location">
    <subcellularLocation>
        <location evidence="1">Cell membrane</location>
        <topology evidence="1">Multi-pass membrane protein</topology>
    </subcellularLocation>
</comment>
<feature type="transmembrane region" description="Helical" evidence="10">
    <location>
        <begin position="6"/>
        <end position="27"/>
    </location>
</feature>
<evidence type="ECO:0000256" key="8">
    <source>
        <dbReference type="ARBA" id="ARBA00023136"/>
    </source>
</evidence>
<name>A0ABR1E3D8_NECAM</name>
<keyword evidence="9" id="KW-0739">Sodium transport</keyword>
<gene>
    <name evidence="12" type="primary">Necator_chrV.g19695</name>
    <name evidence="12" type="ORF">RB195_014903</name>
</gene>
<organism evidence="12 13">
    <name type="scientific">Necator americanus</name>
    <name type="common">Human hookworm</name>
    <dbReference type="NCBI Taxonomy" id="51031"/>
    <lineage>
        <taxon>Eukaryota</taxon>
        <taxon>Metazoa</taxon>
        <taxon>Ecdysozoa</taxon>
        <taxon>Nematoda</taxon>
        <taxon>Chromadorea</taxon>
        <taxon>Rhabditida</taxon>
        <taxon>Rhabditina</taxon>
        <taxon>Rhabditomorpha</taxon>
        <taxon>Strongyloidea</taxon>
        <taxon>Ancylostomatidae</taxon>
        <taxon>Bunostominae</taxon>
        <taxon>Necator</taxon>
    </lineage>
</organism>
<dbReference type="Proteomes" id="UP001303046">
    <property type="component" value="Unassembled WGS sequence"/>
</dbReference>
<keyword evidence="13" id="KW-1185">Reference proteome</keyword>
<keyword evidence="7" id="KW-0406">Ion transport</keyword>
<evidence type="ECO:0000256" key="5">
    <source>
        <dbReference type="ARBA" id="ARBA00022989"/>
    </source>
</evidence>
<feature type="transmembrane region" description="Helical" evidence="10">
    <location>
        <begin position="354"/>
        <end position="374"/>
    </location>
</feature>
<keyword evidence="4 10" id="KW-0812">Transmembrane</keyword>
<proteinExistence type="predicted"/>
<evidence type="ECO:0000256" key="1">
    <source>
        <dbReference type="ARBA" id="ARBA00004651"/>
    </source>
</evidence>
<accession>A0ABR1E3D8</accession>
<dbReference type="Pfam" id="PF00999">
    <property type="entry name" value="Na_H_Exchanger"/>
    <property type="match status" value="1"/>
</dbReference>
<keyword evidence="6" id="KW-0915">Sodium</keyword>
<protein>
    <recommendedName>
        <fullName evidence="11">Cation/H+ exchanger transmembrane domain-containing protein</fullName>
    </recommendedName>
</protein>
<comment type="caution">
    <text evidence="12">The sequence shown here is derived from an EMBL/GenBank/DDBJ whole genome shotgun (WGS) entry which is preliminary data.</text>
</comment>
<evidence type="ECO:0000259" key="11">
    <source>
        <dbReference type="Pfam" id="PF00999"/>
    </source>
</evidence>
<evidence type="ECO:0000256" key="7">
    <source>
        <dbReference type="ARBA" id="ARBA00023065"/>
    </source>
</evidence>
<dbReference type="InterPro" id="IPR006153">
    <property type="entry name" value="Cation/H_exchanger_TM"/>
</dbReference>
<keyword evidence="2" id="KW-0813">Transport</keyword>
<feature type="transmembrane region" description="Helical" evidence="10">
    <location>
        <begin position="74"/>
        <end position="97"/>
    </location>
</feature>
<feature type="transmembrane region" description="Helical" evidence="10">
    <location>
        <begin position="271"/>
        <end position="291"/>
    </location>
</feature>
<evidence type="ECO:0000313" key="13">
    <source>
        <dbReference type="Proteomes" id="UP001303046"/>
    </source>
</evidence>
<keyword evidence="3" id="KW-1003">Cell membrane</keyword>
<feature type="transmembrane region" description="Helical" evidence="10">
    <location>
        <begin position="707"/>
        <end position="729"/>
    </location>
</feature>
<feature type="transmembrane region" description="Helical" evidence="10">
    <location>
        <begin position="109"/>
        <end position="130"/>
    </location>
</feature>
<evidence type="ECO:0000256" key="2">
    <source>
        <dbReference type="ARBA" id="ARBA00022448"/>
    </source>
</evidence>
<dbReference type="PANTHER" id="PTHR10110">
    <property type="entry name" value="SODIUM/HYDROGEN EXCHANGER"/>
    <property type="match status" value="1"/>
</dbReference>
<keyword evidence="8 10" id="KW-0472">Membrane</keyword>
<dbReference type="InterPro" id="IPR018422">
    <property type="entry name" value="Cation/H_exchanger_CPA1"/>
</dbReference>
<feature type="transmembrane region" description="Helical" evidence="10">
    <location>
        <begin position="386"/>
        <end position="409"/>
    </location>
</feature>
<feature type="transmembrane region" description="Helical" evidence="10">
    <location>
        <begin position="181"/>
        <end position="206"/>
    </location>
</feature>
<feature type="domain" description="Cation/H+ exchanger transmembrane" evidence="11">
    <location>
        <begin position="2"/>
        <end position="409"/>
    </location>
</feature>
<feature type="transmembrane region" description="Helical" evidence="10">
    <location>
        <begin position="622"/>
        <end position="640"/>
    </location>
</feature>
<keyword evidence="5 10" id="KW-1133">Transmembrane helix</keyword>
<dbReference type="Gene3D" id="6.10.140.1330">
    <property type="match status" value="1"/>
</dbReference>
<evidence type="ECO:0000256" key="6">
    <source>
        <dbReference type="ARBA" id="ARBA00023053"/>
    </source>
</evidence>
<evidence type="ECO:0000256" key="4">
    <source>
        <dbReference type="ARBA" id="ARBA00022692"/>
    </source>
</evidence>
<evidence type="ECO:0000313" key="12">
    <source>
        <dbReference type="EMBL" id="KAK6756750.1"/>
    </source>
</evidence>
<feature type="transmembrane region" description="Helical" evidence="10">
    <location>
        <begin position="750"/>
        <end position="774"/>
    </location>
</feature>
<sequence>MSFLGIPDSVLQFLIALFTSIMMNKFLPADIAIDLTERYSWTTMDPQTLMMVMLPPLLFESSFKINSHMFFAKLRLIVCLTVVAYFITLFVATAFMLPMVIQTQKFNISAVFLFVAIIVATDPVAVVAILEQYGAPYRLRILIEGESLLNDGLALTTYRFLFDIFKVEIGVLKKIDLPQQFFSLFMNVVASPLFGVIGAKIVAWIISKLRENKKRQAFILVSVYGVFNLCEKCSGSPALGLVVFGIMLSSYREMFAPETSQMALELWAAMGYWANNVIFIFAGFCVGNEMFTHNAGRQLRDTDYLEIEIEDLITLIEGMLLAPIPLVARIASIFLFYKYHGLLSSRSLPPRRDFIILAYAGLRGALGLILAMELRHRIGGTLTKKILLLTCSTTFICLVFQGMTFSNLATKEGTTKRSKYVKDTCVRLCRFLNVKIIQIREALHVMQHNRKLYLIGANWHVVETQVRGCLDKHAAEMEDEMMIQQQDDLVQSDRSDEENCKQELNKDVIDARVGFYGILLARVHDAWARGALSGSTAHVIITILEHGIDEGRITADDIEHHLGIIELNCFDRMMCKLSEFLFNWICHDTWLNKFAEIGDHPLLSIEKSNVVTYVTRRTFERWWIFHTGLMCIYTILLAYVNYDEVSDVTRAVIYMLCSVTWIMNVLQTIYVFHKDDVRWRQKYDEFKLSGGKRPHRTFIDRLTSKEFVPNIFLCVLNTTSFILSIIILHEGYCITGKDFHSVQCQCLRHSAFVMMLLATLYKLTRMTPLFVVVLREHCIEMMLLRARIRLAIFHYLNYLMTETKISPDLFSEAAYKTARKEVTVFNQVIEGLMRLELKENPSKIDVVPVMKTRQAIRMMSYEMQEILNVLKTEGFMPADSEEKWGEVVTELRVSADGILWTPKLAFLDWLECIKWIGSLRESSRQKVVEILNNALCSSPVSTRTL</sequence>
<evidence type="ECO:0000256" key="10">
    <source>
        <dbReference type="SAM" id="Phobius"/>
    </source>
</evidence>
<feature type="transmembrane region" description="Helical" evidence="10">
    <location>
        <begin position="652"/>
        <end position="672"/>
    </location>
</feature>